<dbReference type="PANTHER" id="PTHR37848">
    <property type="entry name" value="EXPRESSED PROTEIN"/>
    <property type="match status" value="1"/>
</dbReference>
<gene>
    <name evidence="3" type="ORF">OBBRIDRAFT_787580</name>
</gene>
<keyword evidence="2" id="KW-0812">Transmembrane</keyword>
<keyword evidence="2" id="KW-1133">Transmembrane helix</keyword>
<keyword evidence="2" id="KW-0472">Membrane</keyword>
<organism evidence="3 4">
    <name type="scientific">Obba rivulosa</name>
    <dbReference type="NCBI Taxonomy" id="1052685"/>
    <lineage>
        <taxon>Eukaryota</taxon>
        <taxon>Fungi</taxon>
        <taxon>Dikarya</taxon>
        <taxon>Basidiomycota</taxon>
        <taxon>Agaricomycotina</taxon>
        <taxon>Agaricomycetes</taxon>
        <taxon>Polyporales</taxon>
        <taxon>Gelatoporiaceae</taxon>
        <taxon>Obba</taxon>
    </lineage>
</organism>
<dbReference type="PANTHER" id="PTHR37848:SF1">
    <property type="entry name" value="SUN DOMAIN-CONTAINING PROTEIN"/>
    <property type="match status" value="1"/>
</dbReference>
<feature type="transmembrane region" description="Helical" evidence="2">
    <location>
        <begin position="338"/>
        <end position="355"/>
    </location>
</feature>
<name>A0A8E2DUK1_9APHY</name>
<proteinExistence type="predicted"/>
<reference evidence="3 4" key="1">
    <citation type="submission" date="2016-07" db="EMBL/GenBank/DDBJ databases">
        <title>Draft genome of the white-rot fungus Obba rivulosa 3A-2.</title>
        <authorList>
            <consortium name="DOE Joint Genome Institute"/>
            <person name="Miettinen O."/>
            <person name="Riley R."/>
            <person name="Acob R."/>
            <person name="Barry K."/>
            <person name="Cullen D."/>
            <person name="De Vries R."/>
            <person name="Hainaut M."/>
            <person name="Hatakka A."/>
            <person name="Henrissat B."/>
            <person name="Hilden K."/>
            <person name="Kuo R."/>
            <person name="Labutti K."/>
            <person name="Lipzen A."/>
            <person name="Makela M.R."/>
            <person name="Sandor L."/>
            <person name="Spatafora J.W."/>
            <person name="Grigoriev I.V."/>
            <person name="Hibbett D.S."/>
        </authorList>
    </citation>
    <scope>NUCLEOTIDE SEQUENCE [LARGE SCALE GENOMIC DNA]</scope>
    <source>
        <strain evidence="3 4">3A-2</strain>
    </source>
</reference>
<evidence type="ECO:0000256" key="2">
    <source>
        <dbReference type="SAM" id="Phobius"/>
    </source>
</evidence>
<evidence type="ECO:0000313" key="4">
    <source>
        <dbReference type="Proteomes" id="UP000250043"/>
    </source>
</evidence>
<dbReference type="OrthoDB" id="203796at2759"/>
<evidence type="ECO:0000256" key="1">
    <source>
        <dbReference type="SAM" id="MobiDB-lite"/>
    </source>
</evidence>
<dbReference type="EMBL" id="KV722332">
    <property type="protein sequence ID" value="OCH96130.1"/>
    <property type="molecule type" value="Genomic_DNA"/>
</dbReference>
<dbReference type="Proteomes" id="UP000250043">
    <property type="component" value="Unassembled WGS sequence"/>
</dbReference>
<accession>A0A8E2DUK1</accession>
<keyword evidence="4" id="KW-1185">Reference proteome</keyword>
<evidence type="ECO:0000313" key="3">
    <source>
        <dbReference type="EMBL" id="OCH96130.1"/>
    </source>
</evidence>
<sequence length="460" mass="51757">MAQDAPDNAAVTMKGKLLAGTDAKELHDSEQPAAGPSTGPLQSHTSEAEAAPKYGGHFASADVAFVPQGGEEPPPDFTPYEAEYSETSNGDIISHDPHLNEDGEALYRFLLAQSEKRPKALFHFCGTHTEYRTRLVSSTDSNGNSSTRSESYTETVEDFNFYVDVGQHIVHGPVHWSVPDDTPAYRGNMYKEVDVHAVEHGMHDDVEVGTKRREATKQEIKRARLWHEEQKTRGLPPWVGPGTPLPTRENLNPFQNVLKSSWTLRDWADDYCTSDKLLKEFIYKKKVYGWNISNLTTALTAAVRSAYQHDVRVEFQLSSTSIIVRPDNALSRTLSNNWLLALLWLLLIYPFIWLYKRFGRRGGGQWAVCGGAYALRFWTPVRLPPDPDTRDPPPPFEETGAIVHVGQDAYTFVGMREGEWFEQWEGTVRRAVWCKLTSRTPLTVPDYRPEDAESGVCRSG</sequence>
<dbReference type="AlphaFoldDB" id="A0A8E2DUK1"/>
<protein>
    <submittedName>
        <fullName evidence="3">Uncharacterized protein</fullName>
    </submittedName>
</protein>
<feature type="region of interest" description="Disordered" evidence="1">
    <location>
        <begin position="1"/>
        <end position="94"/>
    </location>
</feature>